<dbReference type="SMART" id="SM00220">
    <property type="entry name" value="S_TKc"/>
    <property type="match status" value="1"/>
</dbReference>
<protein>
    <submittedName>
        <fullName evidence="2">Sel1-like repeat protein</fullName>
    </submittedName>
</protein>
<dbReference type="PROSITE" id="PS50011">
    <property type="entry name" value="PROTEIN_KINASE_DOM"/>
    <property type="match status" value="1"/>
</dbReference>
<gene>
    <name evidence="2" type="ORF">MNBD_GAMMA03-1759</name>
</gene>
<dbReference type="InterPro" id="IPR011009">
    <property type="entry name" value="Kinase-like_dom_sf"/>
</dbReference>
<feature type="domain" description="Protein kinase" evidence="1">
    <location>
        <begin position="15"/>
        <end position="268"/>
    </location>
</feature>
<name>A0A3B0WAC9_9ZZZZ</name>
<reference evidence="2" key="1">
    <citation type="submission" date="2018-06" db="EMBL/GenBank/DDBJ databases">
        <authorList>
            <person name="Zhirakovskaya E."/>
        </authorList>
    </citation>
    <scope>NUCLEOTIDE SEQUENCE</scope>
</reference>
<accession>A0A3B0WAC9</accession>
<dbReference type="Pfam" id="PF08238">
    <property type="entry name" value="Sel1"/>
    <property type="match status" value="3"/>
</dbReference>
<sequence length="444" mass="51513">MTDDIVSVLEKQSDLNSIQKIGLGSHATVYKVKQRFEDKTNKQIVRVIRNIKNYFAIKREKDLLVYLNQFPEFARFNEMRKVEFYYLQFFDYSGQKNLTQYVKKKGSLSPAKTKKLLASMLSILKRVHNVAFIHGAVSPDNIIFGKKRSLLVGWSQAIPVLSSFDTETITGDLRYCSPERLNGQMDEKGDIYALGCTLYFALTGKHIYFLKKSDNCARQLWAHAHHSIRKLNRLPIFWRYLIIWMTQKKPEKRPNLKELALWLKEETVPDWIRKLSLKTEKSFPKDPLILLADEHYLYPIFKQAEDYETTGDLENAFNLYENCAFRGYSRAENNLGLMYENGSPVRKSYAMASNMYEQAYQKGNPFAAYNLGRLFEKGLGMPINLEQAFKLYEFASLRGHLKAQNALAKMYQHGKGITQNLKKARYWSTLATYYSNDSDLGACL</sequence>
<evidence type="ECO:0000259" key="1">
    <source>
        <dbReference type="PROSITE" id="PS50011"/>
    </source>
</evidence>
<dbReference type="Pfam" id="PF00069">
    <property type="entry name" value="Pkinase"/>
    <property type="match status" value="1"/>
</dbReference>
<dbReference type="Gene3D" id="1.10.510.10">
    <property type="entry name" value="Transferase(Phosphotransferase) domain 1"/>
    <property type="match status" value="1"/>
</dbReference>
<organism evidence="2">
    <name type="scientific">hydrothermal vent metagenome</name>
    <dbReference type="NCBI Taxonomy" id="652676"/>
    <lineage>
        <taxon>unclassified sequences</taxon>
        <taxon>metagenomes</taxon>
        <taxon>ecological metagenomes</taxon>
    </lineage>
</organism>
<proteinExistence type="predicted"/>
<dbReference type="SMART" id="SM00671">
    <property type="entry name" value="SEL1"/>
    <property type="match status" value="3"/>
</dbReference>
<dbReference type="SUPFAM" id="SSF81901">
    <property type="entry name" value="HCP-like"/>
    <property type="match status" value="1"/>
</dbReference>
<dbReference type="InterPro" id="IPR000719">
    <property type="entry name" value="Prot_kinase_dom"/>
</dbReference>
<dbReference type="EMBL" id="UOFC01000093">
    <property type="protein sequence ID" value="VAW46279.1"/>
    <property type="molecule type" value="Genomic_DNA"/>
</dbReference>
<dbReference type="AlphaFoldDB" id="A0A3B0WAC9"/>
<dbReference type="PANTHER" id="PTHR43628:SF1">
    <property type="entry name" value="CHITIN SYNTHASE REGULATORY FACTOR 2-RELATED"/>
    <property type="match status" value="1"/>
</dbReference>
<dbReference type="PANTHER" id="PTHR43628">
    <property type="entry name" value="ACTIVATOR OF C KINASE PROTEIN 1-RELATED"/>
    <property type="match status" value="1"/>
</dbReference>
<dbReference type="InterPro" id="IPR052945">
    <property type="entry name" value="Mitotic_Regulator"/>
</dbReference>
<dbReference type="InterPro" id="IPR011990">
    <property type="entry name" value="TPR-like_helical_dom_sf"/>
</dbReference>
<dbReference type="GO" id="GO:0004672">
    <property type="term" value="F:protein kinase activity"/>
    <property type="evidence" value="ECO:0007669"/>
    <property type="project" value="InterPro"/>
</dbReference>
<dbReference type="Gene3D" id="1.25.40.10">
    <property type="entry name" value="Tetratricopeptide repeat domain"/>
    <property type="match status" value="1"/>
</dbReference>
<evidence type="ECO:0000313" key="2">
    <source>
        <dbReference type="EMBL" id="VAW46279.1"/>
    </source>
</evidence>
<dbReference type="GO" id="GO:0005524">
    <property type="term" value="F:ATP binding"/>
    <property type="evidence" value="ECO:0007669"/>
    <property type="project" value="InterPro"/>
</dbReference>
<dbReference type="SUPFAM" id="SSF56112">
    <property type="entry name" value="Protein kinase-like (PK-like)"/>
    <property type="match status" value="1"/>
</dbReference>
<dbReference type="InterPro" id="IPR006597">
    <property type="entry name" value="Sel1-like"/>
</dbReference>